<proteinExistence type="predicted"/>
<dbReference type="InParanoid" id="A0A1Q3BE34"/>
<comment type="caution">
    <text evidence="1">The sequence shown here is derived from an EMBL/GenBank/DDBJ whole genome shotgun (WGS) entry which is preliminary data.</text>
</comment>
<name>A0A1Q3BE34_CEPFO</name>
<dbReference type="PANTHER" id="PTHR33064:SF37">
    <property type="entry name" value="RIBONUCLEASE H"/>
    <property type="match status" value="1"/>
</dbReference>
<gene>
    <name evidence="1" type="ORF">CFOL_v3_09624</name>
</gene>
<dbReference type="Gene3D" id="3.30.70.270">
    <property type="match status" value="1"/>
</dbReference>
<feature type="non-terminal residue" evidence="1">
    <location>
        <position position="1"/>
    </location>
</feature>
<dbReference type="SUPFAM" id="SSF56672">
    <property type="entry name" value="DNA/RNA polymerases"/>
    <property type="match status" value="1"/>
</dbReference>
<accession>A0A1Q3BE34</accession>
<dbReference type="InterPro" id="IPR043502">
    <property type="entry name" value="DNA/RNA_pol_sf"/>
</dbReference>
<dbReference type="InterPro" id="IPR051320">
    <property type="entry name" value="Viral_Replic_Matur_Polypro"/>
</dbReference>
<dbReference type="Proteomes" id="UP000187406">
    <property type="component" value="Unassembled WGS sequence"/>
</dbReference>
<dbReference type="PANTHER" id="PTHR33064">
    <property type="entry name" value="POL PROTEIN"/>
    <property type="match status" value="1"/>
</dbReference>
<keyword evidence="2" id="KW-1185">Reference proteome</keyword>
<protein>
    <submittedName>
        <fullName evidence="1">Uncharacterized protein</fullName>
    </submittedName>
</protein>
<sequence length="107" mass="12771">NGLVLLKTKLELFITHIRFLVHNIHQGTITPIQKSILFAEYFPNIILDKKQLQRFLGSLNYIRDFIQNLQDLCTPLYQRLRKTPPRWIDKHTQLIKQIKIYAKEICV</sequence>
<dbReference type="InterPro" id="IPR043128">
    <property type="entry name" value="Rev_trsase/Diguanyl_cyclase"/>
</dbReference>
<evidence type="ECO:0000313" key="1">
    <source>
        <dbReference type="EMBL" id="GAV66114.1"/>
    </source>
</evidence>
<dbReference type="OrthoDB" id="2286242at2759"/>
<reference evidence="2" key="1">
    <citation type="submission" date="2016-04" db="EMBL/GenBank/DDBJ databases">
        <title>Cephalotus genome sequencing.</title>
        <authorList>
            <person name="Fukushima K."/>
            <person name="Hasebe M."/>
            <person name="Fang X."/>
        </authorList>
    </citation>
    <scope>NUCLEOTIDE SEQUENCE [LARGE SCALE GENOMIC DNA]</scope>
    <source>
        <strain evidence="2">cv. St1</strain>
    </source>
</reference>
<dbReference type="EMBL" id="BDDD01000458">
    <property type="protein sequence ID" value="GAV66114.1"/>
    <property type="molecule type" value="Genomic_DNA"/>
</dbReference>
<organism evidence="1 2">
    <name type="scientific">Cephalotus follicularis</name>
    <name type="common">Albany pitcher plant</name>
    <dbReference type="NCBI Taxonomy" id="3775"/>
    <lineage>
        <taxon>Eukaryota</taxon>
        <taxon>Viridiplantae</taxon>
        <taxon>Streptophyta</taxon>
        <taxon>Embryophyta</taxon>
        <taxon>Tracheophyta</taxon>
        <taxon>Spermatophyta</taxon>
        <taxon>Magnoliopsida</taxon>
        <taxon>eudicotyledons</taxon>
        <taxon>Gunneridae</taxon>
        <taxon>Pentapetalae</taxon>
        <taxon>rosids</taxon>
        <taxon>fabids</taxon>
        <taxon>Oxalidales</taxon>
        <taxon>Cephalotaceae</taxon>
        <taxon>Cephalotus</taxon>
    </lineage>
</organism>
<evidence type="ECO:0000313" key="2">
    <source>
        <dbReference type="Proteomes" id="UP000187406"/>
    </source>
</evidence>
<dbReference type="AlphaFoldDB" id="A0A1Q3BE34"/>